<reference evidence="1 2" key="1">
    <citation type="submission" date="2016-10" db="EMBL/GenBank/DDBJ databases">
        <title>Genome sequence of a sulfur-reducing bacterium Desulfurobacterium indicum K6013.</title>
        <authorList>
            <person name="Cao J."/>
            <person name="Shao Z."/>
            <person name="Alain K."/>
            <person name="Jebbar M."/>
        </authorList>
    </citation>
    <scope>NUCLEOTIDE SEQUENCE [LARGE SCALE GENOMIC DNA]</scope>
    <source>
        <strain evidence="1 2">K6013</strain>
    </source>
</reference>
<sequence>MLKKGVNLICKVSVKDIAFINAIFEWYHEVGTVRTRDNKNGIIEIWLSPDFVDDGMKAIEYLKSGGFVEELEVVGEAGDNWHRE</sequence>
<dbReference type="OrthoDB" id="15000at2"/>
<keyword evidence="2" id="KW-1185">Reference proteome</keyword>
<protein>
    <submittedName>
        <fullName evidence="1">DUF4911 domain-containing protein</fullName>
    </submittedName>
</protein>
<dbReference type="RefSeq" id="WP_076713095.1">
    <property type="nucleotide sequence ID" value="NZ_MOEN01000018.1"/>
</dbReference>
<dbReference type="Pfam" id="PF16256">
    <property type="entry name" value="DUF4911"/>
    <property type="match status" value="1"/>
</dbReference>
<dbReference type="InterPro" id="IPR032587">
    <property type="entry name" value="DUF4911"/>
</dbReference>
<proteinExistence type="predicted"/>
<dbReference type="EMBL" id="MOEN01000018">
    <property type="protein sequence ID" value="OMH40375.1"/>
    <property type="molecule type" value="Genomic_DNA"/>
</dbReference>
<dbReference type="AlphaFoldDB" id="A0A1R1MKP1"/>
<comment type="caution">
    <text evidence="1">The sequence shown here is derived from an EMBL/GenBank/DDBJ whole genome shotgun (WGS) entry which is preliminary data.</text>
</comment>
<accession>A0A1R1MKP1</accession>
<evidence type="ECO:0000313" key="1">
    <source>
        <dbReference type="EMBL" id="OMH40375.1"/>
    </source>
</evidence>
<gene>
    <name evidence="1" type="ORF">BLW93_05460</name>
</gene>
<evidence type="ECO:0000313" key="2">
    <source>
        <dbReference type="Proteomes" id="UP000187408"/>
    </source>
</evidence>
<name>A0A1R1MKP1_9BACT</name>
<dbReference type="Proteomes" id="UP000187408">
    <property type="component" value="Unassembled WGS sequence"/>
</dbReference>
<organism evidence="1 2">
    <name type="scientific">Desulfurobacterium indicum</name>
    <dbReference type="NCBI Taxonomy" id="1914305"/>
    <lineage>
        <taxon>Bacteria</taxon>
        <taxon>Pseudomonadati</taxon>
        <taxon>Aquificota</taxon>
        <taxon>Aquificia</taxon>
        <taxon>Desulfurobacteriales</taxon>
        <taxon>Desulfurobacteriaceae</taxon>
        <taxon>Desulfurobacterium</taxon>
    </lineage>
</organism>